<evidence type="ECO:0000313" key="2">
    <source>
        <dbReference type="Proteomes" id="UP000071778"/>
    </source>
</evidence>
<sequence>MVTMDWGFDICQYIFNACGLFTQIFYIDDLSKGIRAEYIEVLITFKPLRN</sequence>
<organism evidence="1 2">
    <name type="scientific">Collimonas arenae</name>
    <dbReference type="NCBI Taxonomy" id="279058"/>
    <lineage>
        <taxon>Bacteria</taxon>
        <taxon>Pseudomonadati</taxon>
        <taxon>Pseudomonadota</taxon>
        <taxon>Betaproteobacteria</taxon>
        <taxon>Burkholderiales</taxon>
        <taxon>Oxalobacteraceae</taxon>
        <taxon>Collimonas</taxon>
    </lineage>
</organism>
<proteinExistence type="predicted"/>
<dbReference type="Proteomes" id="UP000071778">
    <property type="component" value="Chromosome"/>
</dbReference>
<accession>A0A127QQ72</accession>
<name>A0A127QQ72_9BURK</name>
<keyword evidence="2" id="KW-1185">Reference proteome</keyword>
<evidence type="ECO:0000313" key="1">
    <source>
        <dbReference type="EMBL" id="AMP12290.1"/>
    </source>
</evidence>
<dbReference type="GO" id="GO:0008168">
    <property type="term" value="F:methyltransferase activity"/>
    <property type="evidence" value="ECO:0007669"/>
    <property type="project" value="UniProtKB-KW"/>
</dbReference>
<dbReference type="PATRIC" id="fig|279058.17.peg.4991"/>
<keyword evidence="1" id="KW-0489">Methyltransferase</keyword>
<protein>
    <submittedName>
        <fullName evidence="1">Methyltransferase type 11 domain protein</fullName>
    </submittedName>
</protein>
<reference evidence="1 2" key="1">
    <citation type="submission" date="2015-11" db="EMBL/GenBank/DDBJ databases">
        <title>Exploring the genomic traits of fungus-feeding bacterial genus Collimonas.</title>
        <authorList>
            <person name="Song C."/>
            <person name="Schmidt R."/>
            <person name="de Jager V."/>
            <person name="Krzyzanowska D."/>
            <person name="Jongedijk E."/>
            <person name="Cankar K."/>
            <person name="Beekwilder J."/>
            <person name="van Veen A."/>
            <person name="de Boer W."/>
            <person name="van Veen J.A."/>
            <person name="Garbeva P."/>
        </authorList>
    </citation>
    <scope>NUCLEOTIDE SEQUENCE [LARGE SCALE GENOMIC DNA]</scope>
    <source>
        <strain evidence="1 2">Ter282</strain>
    </source>
</reference>
<dbReference type="GO" id="GO:0032259">
    <property type="term" value="P:methylation"/>
    <property type="evidence" value="ECO:0007669"/>
    <property type="project" value="UniProtKB-KW"/>
</dbReference>
<dbReference type="AlphaFoldDB" id="A0A127QQ72"/>
<dbReference type="EMBL" id="CP013235">
    <property type="protein sequence ID" value="AMP12290.1"/>
    <property type="molecule type" value="Genomic_DNA"/>
</dbReference>
<keyword evidence="1" id="KW-0808">Transferase</keyword>
<gene>
    <name evidence="1" type="ORF">CAter282_4635</name>
</gene>